<dbReference type="AlphaFoldDB" id="A0AA38M0G0"/>
<protein>
    <submittedName>
        <fullName evidence="1">Uncharacterized protein</fullName>
    </submittedName>
</protein>
<reference evidence="1" key="1">
    <citation type="journal article" date="2023" name="G3 (Bethesda)">
        <title>Whole genome assemblies of Zophobas morio and Tenebrio molitor.</title>
        <authorList>
            <person name="Kaur S."/>
            <person name="Stinson S.A."/>
            <person name="diCenzo G.C."/>
        </authorList>
    </citation>
    <scope>NUCLEOTIDE SEQUENCE</scope>
    <source>
        <strain evidence="1">QUZm001</strain>
    </source>
</reference>
<comment type="caution">
    <text evidence="1">The sequence shown here is derived from an EMBL/GenBank/DDBJ whole genome shotgun (WGS) entry which is preliminary data.</text>
</comment>
<sequence length="119" mass="13370">MDSSPTPVRKTIKKVLKETLSVKEIGGPTKAIIPLRTGGILIESYSDQQRKKIGDILSKDNRIAYKEIRNSDPVLQLSGVEKGYDDKELLAELSNQNVCFNETMSESVWYESVKVLAKR</sequence>
<keyword evidence="2" id="KW-1185">Reference proteome</keyword>
<gene>
    <name evidence="1" type="ORF">Zmor_004055</name>
</gene>
<organism evidence="1 2">
    <name type="scientific">Zophobas morio</name>
    <dbReference type="NCBI Taxonomy" id="2755281"/>
    <lineage>
        <taxon>Eukaryota</taxon>
        <taxon>Metazoa</taxon>
        <taxon>Ecdysozoa</taxon>
        <taxon>Arthropoda</taxon>
        <taxon>Hexapoda</taxon>
        <taxon>Insecta</taxon>
        <taxon>Pterygota</taxon>
        <taxon>Neoptera</taxon>
        <taxon>Endopterygota</taxon>
        <taxon>Coleoptera</taxon>
        <taxon>Polyphaga</taxon>
        <taxon>Cucujiformia</taxon>
        <taxon>Tenebrionidae</taxon>
        <taxon>Zophobas</taxon>
    </lineage>
</organism>
<evidence type="ECO:0000313" key="2">
    <source>
        <dbReference type="Proteomes" id="UP001168821"/>
    </source>
</evidence>
<proteinExistence type="predicted"/>
<dbReference type="EMBL" id="JALNTZ010000012">
    <property type="protein sequence ID" value="KAJ3639185.1"/>
    <property type="molecule type" value="Genomic_DNA"/>
</dbReference>
<dbReference type="Proteomes" id="UP001168821">
    <property type="component" value="Unassembled WGS sequence"/>
</dbReference>
<evidence type="ECO:0000313" key="1">
    <source>
        <dbReference type="EMBL" id="KAJ3639185.1"/>
    </source>
</evidence>
<name>A0AA38M0G0_9CUCU</name>
<accession>A0AA38M0G0</accession>